<dbReference type="VEuPathDB" id="FungiDB:ACJ73_08044"/>
<comment type="caution">
    <text evidence="2">The sequence shown here is derived from an EMBL/GenBank/DDBJ whole genome shotgun (WGS) entry which is preliminary data.</text>
</comment>
<name>A0A1J9QXQ8_9EURO</name>
<evidence type="ECO:0000313" key="3">
    <source>
        <dbReference type="Proteomes" id="UP000242791"/>
    </source>
</evidence>
<dbReference type="EMBL" id="LGTZ01001783">
    <property type="protein sequence ID" value="OJD20620.1"/>
    <property type="molecule type" value="Genomic_DNA"/>
</dbReference>
<evidence type="ECO:0000256" key="1">
    <source>
        <dbReference type="SAM" id="MobiDB-lite"/>
    </source>
</evidence>
<organism evidence="2 3">
    <name type="scientific">Blastomyces percursus</name>
    <dbReference type="NCBI Taxonomy" id="1658174"/>
    <lineage>
        <taxon>Eukaryota</taxon>
        <taxon>Fungi</taxon>
        <taxon>Dikarya</taxon>
        <taxon>Ascomycota</taxon>
        <taxon>Pezizomycotina</taxon>
        <taxon>Eurotiomycetes</taxon>
        <taxon>Eurotiomycetidae</taxon>
        <taxon>Onygenales</taxon>
        <taxon>Ajellomycetaceae</taxon>
        <taxon>Blastomyces</taxon>
    </lineage>
</organism>
<feature type="region of interest" description="Disordered" evidence="1">
    <location>
        <begin position="300"/>
        <end position="331"/>
    </location>
</feature>
<feature type="region of interest" description="Disordered" evidence="1">
    <location>
        <begin position="345"/>
        <end position="393"/>
    </location>
</feature>
<evidence type="ECO:0000313" key="2">
    <source>
        <dbReference type="EMBL" id="OJD20620.1"/>
    </source>
</evidence>
<dbReference type="InterPro" id="IPR021842">
    <property type="entry name" value="DUF3435"/>
</dbReference>
<feature type="compositionally biased region" description="Polar residues" evidence="1">
    <location>
        <begin position="346"/>
        <end position="357"/>
    </location>
</feature>
<protein>
    <submittedName>
        <fullName evidence="2">Uncharacterized protein</fullName>
    </submittedName>
</protein>
<gene>
    <name evidence="2" type="ORF">ACJ73_08044</name>
</gene>
<accession>A0A1J9QXQ8</accession>
<sequence length="864" mass="99230">MTVVRSKGKGAGRLIGFTTGLPPGYFRKVREEHAKAGCTPKQYADNTKVGGRTVWNKLSWFCPSEFNTTPKQWLKNMEAADVKAFYDWLYRTHQGRIKALSVLHSYWRRLKMFYRRFNEQGIDSFTAEDVLNYINWLGKKVWKLRVLPREKPTGDKDDVYRILHTHWVRCSRAYADERQRLQVSVGILMSMFGQRLVSLFDTRVEKSKKQKDKESAGGAKDIAFEQEPWVINSALESKYTLAAPIGETAREVEMAHCCSKVQKWISTCVDDGSAASRKRKRELDEEEPQRYQLVRQCRLSSQNTSFSGQNGLSTNKEESHPKSGLEDESSAVIVEPIFSRGRYATDVSTEYSGTDTGSDAEYPATEDQDEEEGEESDDDISLSDIRSVTDDGYDAGADEQRVVLWRHVDFHIVVASPANPIYYWQSFPSFTPRERMGSHVKRFTIGHHPEPLFDLLGQLLSMALSDHIFAANFRNLDDIYWHNIPAHKDGMELKVKREKLDIPIFREPERTDTGYRTFDIMPLKATTWARILRWIGKLIGLPVSLTQYYFRRTVINILNDKVPSSVRDQVADHDSNAVRYYLNQVVHADVWALVMGLPSNEAVQAVALSLRLSADITAPIELTDEQKHRITTDSKIQRLAERNRTLTQMIRKAGYPSVPASYGTPLYWRKMKVESKLNRKKLRLRTKLLATAQRKHFRTTDTDDFNRQIHGNQADADVAAPPPPPPKLQIPERREFVQLACTIGMELTEEDLFARLCESITICVRLQARKEPQRRGRHKKEQTRQSIKPTSPPTCTHDVNDGKEPFPEKLNPLQCPFCVANPDLPHDTQFRIWKKSNKLWNHIEKNVHREELQAYSSGTKPCGL</sequence>
<feature type="compositionally biased region" description="Basic and acidic residues" evidence="1">
    <location>
        <begin position="315"/>
        <end position="325"/>
    </location>
</feature>
<feature type="compositionally biased region" description="Acidic residues" evidence="1">
    <location>
        <begin position="364"/>
        <end position="381"/>
    </location>
</feature>
<keyword evidence="3" id="KW-1185">Reference proteome</keyword>
<dbReference type="STRING" id="1658174.A0A1J9QXQ8"/>
<dbReference type="PANTHER" id="PTHR37535">
    <property type="entry name" value="FLUG DOMAIN PROTEIN"/>
    <property type="match status" value="1"/>
</dbReference>
<dbReference type="Pfam" id="PF11917">
    <property type="entry name" value="DUF3435"/>
    <property type="match status" value="1"/>
</dbReference>
<proteinExistence type="predicted"/>
<dbReference type="PANTHER" id="PTHR37535:SF3">
    <property type="entry name" value="FLUG DOMAIN-CONTAINING PROTEIN"/>
    <property type="match status" value="1"/>
</dbReference>
<dbReference type="OrthoDB" id="4188324at2759"/>
<dbReference type="AlphaFoldDB" id="A0A1J9QXQ8"/>
<dbReference type="Proteomes" id="UP000242791">
    <property type="component" value="Unassembled WGS sequence"/>
</dbReference>
<feature type="compositionally biased region" description="Polar residues" evidence="1">
    <location>
        <begin position="300"/>
        <end position="314"/>
    </location>
</feature>
<reference evidence="2 3" key="1">
    <citation type="submission" date="2015-08" db="EMBL/GenBank/DDBJ databases">
        <title>Emmonsia species relationships and genome sequence.</title>
        <authorList>
            <person name="Cuomo C.A."/>
            <person name="Schwartz I.S."/>
            <person name="Kenyon C."/>
            <person name="De Hoog G.S."/>
            <person name="Govender N.P."/>
            <person name="Botha A."/>
            <person name="Moreno L."/>
            <person name="De Vries M."/>
            <person name="Munoz J.F."/>
            <person name="Stielow J.B."/>
        </authorList>
    </citation>
    <scope>NUCLEOTIDE SEQUENCE [LARGE SCALE GENOMIC DNA]</scope>
    <source>
        <strain evidence="2 3">EI222</strain>
    </source>
</reference>
<feature type="region of interest" description="Disordered" evidence="1">
    <location>
        <begin position="769"/>
        <end position="800"/>
    </location>
</feature>